<feature type="binding site" evidence="4">
    <location>
        <position position="229"/>
    </location>
    <ligand>
        <name>Zn(2+)</name>
        <dbReference type="ChEBI" id="CHEBI:29105"/>
    </ligand>
</feature>
<dbReference type="GO" id="GO:0005576">
    <property type="term" value="C:extracellular region"/>
    <property type="evidence" value="ECO:0007669"/>
    <property type="project" value="TreeGrafter"/>
</dbReference>
<feature type="binding site" evidence="4">
    <location>
        <position position="484"/>
    </location>
    <ligand>
        <name>Zn(2+)</name>
        <dbReference type="ChEBI" id="CHEBI:29105"/>
    </ligand>
</feature>
<comment type="catalytic activity">
    <reaction evidence="5">
        <text>an N-acylsphing-4-enine + H2O = sphing-4-enine + a fatty acid</text>
        <dbReference type="Rhea" id="RHEA:20856"/>
        <dbReference type="ChEBI" id="CHEBI:15377"/>
        <dbReference type="ChEBI" id="CHEBI:28868"/>
        <dbReference type="ChEBI" id="CHEBI:52639"/>
        <dbReference type="ChEBI" id="CHEBI:57756"/>
        <dbReference type="EC" id="3.5.1.23"/>
    </reaction>
</comment>
<evidence type="ECO:0000313" key="11">
    <source>
        <dbReference type="Proteomes" id="UP001055712"/>
    </source>
</evidence>
<feature type="domain" description="Neutral/alkaline non-lysosomal ceramidase N-terminal" evidence="8">
    <location>
        <begin position="26"/>
        <end position="552"/>
    </location>
</feature>
<dbReference type="GO" id="GO:0042759">
    <property type="term" value="P:long-chain fatty acid biosynthetic process"/>
    <property type="evidence" value="ECO:0007669"/>
    <property type="project" value="TreeGrafter"/>
</dbReference>
<dbReference type="GO" id="GO:0046872">
    <property type="term" value="F:metal ion binding"/>
    <property type="evidence" value="ECO:0007669"/>
    <property type="project" value="UniProtKB-KW"/>
</dbReference>
<feature type="chain" id="PRO_5039665881" description="Neutral ceramidase" evidence="7">
    <location>
        <begin position="22"/>
        <end position="770"/>
    </location>
</feature>
<evidence type="ECO:0000256" key="5">
    <source>
        <dbReference type="RuleBase" id="RU366019"/>
    </source>
</evidence>
<proteinExistence type="inferred from homology"/>
<name>A0A9D4THW1_CHLVU</name>
<feature type="signal peptide" evidence="7">
    <location>
        <begin position="1"/>
        <end position="21"/>
    </location>
</feature>
<dbReference type="GO" id="GO:0046512">
    <property type="term" value="P:sphingosine biosynthetic process"/>
    <property type="evidence" value="ECO:0007669"/>
    <property type="project" value="TreeGrafter"/>
</dbReference>
<evidence type="ECO:0000256" key="4">
    <source>
        <dbReference type="PIRSR" id="PIRSR606823-2"/>
    </source>
</evidence>
<evidence type="ECO:0000313" key="10">
    <source>
        <dbReference type="EMBL" id="KAI3426049.1"/>
    </source>
</evidence>
<feature type="region of interest" description="Disordered" evidence="6">
    <location>
        <begin position="712"/>
        <end position="739"/>
    </location>
</feature>
<dbReference type="Pfam" id="PF04734">
    <property type="entry name" value="Ceramidase_alk"/>
    <property type="match status" value="1"/>
</dbReference>
<dbReference type="EMBL" id="SIDB01000011">
    <property type="protein sequence ID" value="KAI3426049.1"/>
    <property type="molecule type" value="Genomic_DNA"/>
</dbReference>
<dbReference type="OrthoDB" id="191371at2759"/>
<accession>A0A9D4THW1</accession>
<dbReference type="GO" id="GO:0016020">
    <property type="term" value="C:membrane"/>
    <property type="evidence" value="ECO:0007669"/>
    <property type="project" value="GOC"/>
</dbReference>
<dbReference type="GO" id="GO:0046514">
    <property type="term" value="P:ceramide catabolic process"/>
    <property type="evidence" value="ECO:0007669"/>
    <property type="project" value="InterPro"/>
</dbReference>
<dbReference type="AlphaFoldDB" id="A0A9D4THW1"/>
<feature type="compositionally biased region" description="Low complexity" evidence="6">
    <location>
        <begin position="721"/>
        <end position="739"/>
    </location>
</feature>
<keyword evidence="2 5" id="KW-0378">Hydrolase</keyword>
<keyword evidence="11" id="KW-1185">Reference proteome</keyword>
<reference evidence="10" key="2">
    <citation type="submission" date="2020-11" db="EMBL/GenBank/DDBJ databases">
        <authorList>
            <person name="Cecchin M."/>
            <person name="Marcolungo L."/>
            <person name="Rossato M."/>
            <person name="Girolomoni L."/>
            <person name="Cosentino E."/>
            <person name="Cuine S."/>
            <person name="Li-Beisson Y."/>
            <person name="Delledonne M."/>
            <person name="Ballottari M."/>
        </authorList>
    </citation>
    <scope>NUCLEOTIDE SEQUENCE</scope>
    <source>
        <strain evidence="10">211/11P</strain>
        <tissue evidence="10">Whole cell</tissue>
    </source>
</reference>
<dbReference type="PANTHER" id="PTHR12670:SF1">
    <property type="entry name" value="NEUTRAL CERAMIDASE"/>
    <property type="match status" value="1"/>
</dbReference>
<organism evidence="10 11">
    <name type="scientific">Chlorella vulgaris</name>
    <name type="common">Green alga</name>
    <dbReference type="NCBI Taxonomy" id="3077"/>
    <lineage>
        <taxon>Eukaryota</taxon>
        <taxon>Viridiplantae</taxon>
        <taxon>Chlorophyta</taxon>
        <taxon>core chlorophytes</taxon>
        <taxon>Trebouxiophyceae</taxon>
        <taxon>Chlorellales</taxon>
        <taxon>Chlorellaceae</taxon>
        <taxon>Chlorella clade</taxon>
        <taxon>Chlorella</taxon>
    </lineage>
</organism>
<dbReference type="GO" id="GO:0017040">
    <property type="term" value="F:N-acylsphingosine amidohydrolase activity"/>
    <property type="evidence" value="ECO:0007669"/>
    <property type="project" value="UniProtKB-UniRule"/>
</dbReference>
<dbReference type="InterPro" id="IPR038445">
    <property type="entry name" value="NCDase_C_sf"/>
</dbReference>
<keyword evidence="5" id="KW-0746">Sphingolipid metabolism</keyword>
<feature type="active site" description="Nucleophile" evidence="3">
    <location>
        <position position="298"/>
    </location>
</feature>
<comment type="similarity">
    <text evidence="1 5">Belongs to the neutral ceramidase family.</text>
</comment>
<evidence type="ECO:0000256" key="1">
    <source>
        <dbReference type="ARBA" id="ARBA00009835"/>
    </source>
</evidence>
<dbReference type="InterPro" id="IPR006823">
    <property type="entry name" value="Ceramidase_alk"/>
</dbReference>
<keyword evidence="5" id="KW-0443">Lipid metabolism</keyword>
<dbReference type="PANTHER" id="PTHR12670">
    <property type="entry name" value="CERAMIDASE"/>
    <property type="match status" value="1"/>
</dbReference>
<dbReference type="InterPro" id="IPR031329">
    <property type="entry name" value="NEUT/ALK_ceramidase_N"/>
</dbReference>
<keyword evidence="7" id="KW-0732">Signal</keyword>
<evidence type="ECO:0000256" key="7">
    <source>
        <dbReference type="SAM" id="SignalP"/>
    </source>
</evidence>
<feature type="binding site" evidence="4">
    <location>
        <position position="523"/>
    </location>
    <ligand>
        <name>Zn(2+)</name>
        <dbReference type="ChEBI" id="CHEBI:29105"/>
    </ligand>
</feature>
<dbReference type="Pfam" id="PF17048">
    <property type="entry name" value="Ceramidse_alk_C"/>
    <property type="match status" value="1"/>
</dbReference>
<evidence type="ECO:0000259" key="8">
    <source>
        <dbReference type="Pfam" id="PF04734"/>
    </source>
</evidence>
<gene>
    <name evidence="10" type="ORF">D9Q98_008017</name>
</gene>
<sequence length="770" mass="82619">MAARLLLAISVACTCLAVIHADGDGFLVGVGKADITGPVADVNLMGYANPDQFAAGIHTRLYARAFIAADSADPSRRFAFVNMDAGMASQAVTFTVIAKLKELYGEELYSEQNVALSGTHTHAGPAGYLQYVIYGITSLGFYTPTFDAIVAGVVLSIRRAHDDLQPGGLSVGSGELLGANINRSPTAYLENPAWERQLYGGDIDKQMTLLRVDDAQGRALGAFSWFPVHGTSMNNTNSLVSGDNKGAAAQFMEHWAAARPVGGAQQAQQAQQAQHKAPADVSDGLVAAFCQANVGDTSPNTQGAFCMDTGEPCDAVHSTCGGRVQQCIGRGPGWPDHFASTRIVGQKQADKAQALLTGDLEALSGAIEYRHTFLDMRNIQVEASNFTRAGTTCKPAMGFAFAAGTTDGPGAFDFQQSDTNGTAFWRLVRNFIRRPTPEQEACHKPKPILLDVGEMHYPYEWVPYITEIQILRAGRLLILCVPGEFTTMAGRRLKRAVQATVEEAWGPDLHIVVAGLTNTYASYITTAEEYGAQRYEGGFTLYGQHTLDAYIQEFVRLATAMTAGKATPAGPPPPNQLSKQWSLVPPVVADGVPAGKVFGDVAEDVLPGSFAVGDTVVAVFHAGCPRNNIRAEGTFLAVERRAENGSWLQVHSDADWSTRFAWWRPHKLSELSYATMSWEVPPGTPPGTYRLRCFGDYKPWFSSPKPYEGSSREFEVEAAPGSSTSSTSGANNADSSSSGGLWGELKDRLLSLGHRAGLGWLCAFFEDSAA</sequence>
<comment type="cofactor">
    <cofactor evidence="4">
        <name>Zn(2+)</name>
        <dbReference type="ChEBI" id="CHEBI:29105"/>
    </cofactor>
    <text evidence="4">Binds 1 zinc ion per subunit.</text>
</comment>
<evidence type="ECO:0000256" key="3">
    <source>
        <dbReference type="PIRSR" id="PIRSR606823-1"/>
    </source>
</evidence>
<protein>
    <recommendedName>
        <fullName evidence="5">Neutral ceramidase</fullName>
        <ecNumber evidence="5">3.5.1.23</ecNumber>
    </recommendedName>
</protein>
<dbReference type="EC" id="3.5.1.23" evidence="5"/>
<feature type="binding site" evidence="4">
    <location>
        <position position="120"/>
    </location>
    <ligand>
        <name>Zn(2+)</name>
        <dbReference type="ChEBI" id="CHEBI:29105"/>
    </ligand>
</feature>
<dbReference type="Gene3D" id="2.60.40.2300">
    <property type="entry name" value="Neutral/alkaline non-lysosomal ceramidase, C-terminal domain"/>
    <property type="match status" value="1"/>
</dbReference>
<dbReference type="InterPro" id="IPR031331">
    <property type="entry name" value="NEUT/ALK_ceramidase_C"/>
</dbReference>
<evidence type="ECO:0000259" key="9">
    <source>
        <dbReference type="Pfam" id="PF17048"/>
    </source>
</evidence>
<comment type="caution">
    <text evidence="10">The sequence shown here is derived from an EMBL/GenBank/DDBJ whole genome shotgun (WGS) entry which is preliminary data.</text>
</comment>
<dbReference type="Proteomes" id="UP001055712">
    <property type="component" value="Unassembled WGS sequence"/>
</dbReference>
<keyword evidence="4" id="KW-0862">Zinc</keyword>
<keyword evidence="4" id="KW-0479">Metal-binding</keyword>
<evidence type="ECO:0000256" key="2">
    <source>
        <dbReference type="ARBA" id="ARBA00022801"/>
    </source>
</evidence>
<reference evidence="10" key="1">
    <citation type="journal article" date="2019" name="Plant J.">
        <title>Chlorella vulgaris genome assembly and annotation reveals the molecular basis for metabolic acclimation to high light conditions.</title>
        <authorList>
            <person name="Cecchin M."/>
            <person name="Marcolungo L."/>
            <person name="Rossato M."/>
            <person name="Girolomoni L."/>
            <person name="Cosentino E."/>
            <person name="Cuine S."/>
            <person name="Li-Beisson Y."/>
            <person name="Delledonne M."/>
            <person name="Ballottari M."/>
        </authorList>
    </citation>
    <scope>NUCLEOTIDE SEQUENCE</scope>
    <source>
        <strain evidence="10">211/11P</strain>
    </source>
</reference>
<evidence type="ECO:0000256" key="6">
    <source>
        <dbReference type="SAM" id="MobiDB-lite"/>
    </source>
</evidence>
<feature type="domain" description="Neutral/alkaline non-lysosomal ceramidase C-terminal" evidence="9">
    <location>
        <begin position="554"/>
        <end position="716"/>
    </location>
</feature>